<dbReference type="EMBL" id="BK015733">
    <property type="protein sequence ID" value="DAE22483.1"/>
    <property type="molecule type" value="Genomic_DNA"/>
</dbReference>
<name>A0A8S5QUG1_9CAUD</name>
<organism evidence="1">
    <name type="scientific">CrAss-like virus sp. ctDAq1</name>
    <dbReference type="NCBI Taxonomy" id="2826822"/>
    <lineage>
        <taxon>Viruses</taxon>
        <taxon>Duplodnaviria</taxon>
        <taxon>Heunggongvirae</taxon>
        <taxon>Uroviricota</taxon>
        <taxon>Caudoviricetes</taxon>
        <taxon>Crassvirales</taxon>
    </lineage>
</organism>
<sequence length="373" mass="42057">MIIKCKDISVSDGTSYHSLIDNKVADGNSYVPMQMEKFGVCHGNDYYVPYASIMDNPGTVRIWAANGEIGFEVRFQYPVASRIVMQLYDMTNDEEYLYSLVAEAGQQNISTLSNHSSGRNGHTIRASIVGIGDPEIVGVFTDHIYRYYLINPEQVLTVDLIPVMIYREILYDDGVLLFRSTASVLTPFTIGLYSTDKPGTLIAEGTMPDPEESDPSRSMRINLNLIPRNTQYYIRFNGQDSNYSDGVNRYYMNVESVTVLESPETLLTNTGKVSFSRSEDLLTYNIRFDRMIETLVNIAIIDITSSGYNWVGQAVMTSPSDTFEDSIRLSDDMNGHTIKVMQYTQDAGVKTPVDSYSYESYTYVFEGNEYIVT</sequence>
<accession>A0A8S5QUG1</accession>
<reference evidence="1" key="1">
    <citation type="journal article" date="2021" name="Proc. Natl. Acad. Sci. U.S.A.">
        <title>A Catalog of Tens of Thousands of Viruses from Human Metagenomes Reveals Hidden Associations with Chronic Diseases.</title>
        <authorList>
            <person name="Tisza M.J."/>
            <person name="Buck C.B."/>
        </authorList>
    </citation>
    <scope>NUCLEOTIDE SEQUENCE</scope>
    <source>
        <strain evidence="1">CtDAq1</strain>
    </source>
</reference>
<proteinExistence type="predicted"/>
<evidence type="ECO:0000313" key="1">
    <source>
        <dbReference type="EMBL" id="DAE22483.1"/>
    </source>
</evidence>
<protein>
    <submittedName>
        <fullName evidence="1">Uncharacterized protein</fullName>
    </submittedName>
</protein>